<keyword evidence="1 2" id="KW-0378">Hydrolase</keyword>
<gene>
    <name evidence="4" type="ORF">CA13_45590</name>
</gene>
<evidence type="ECO:0000256" key="1">
    <source>
        <dbReference type="ARBA" id="ARBA00022801"/>
    </source>
</evidence>
<reference evidence="4 5" key="1">
    <citation type="submission" date="2019-02" db="EMBL/GenBank/DDBJ databases">
        <title>Deep-cultivation of Planctomycetes and their phenomic and genomic characterization uncovers novel biology.</title>
        <authorList>
            <person name="Wiegand S."/>
            <person name="Jogler M."/>
            <person name="Boedeker C."/>
            <person name="Pinto D."/>
            <person name="Vollmers J."/>
            <person name="Rivas-Marin E."/>
            <person name="Kohn T."/>
            <person name="Peeters S.H."/>
            <person name="Heuer A."/>
            <person name="Rast P."/>
            <person name="Oberbeckmann S."/>
            <person name="Bunk B."/>
            <person name="Jeske O."/>
            <person name="Meyerdierks A."/>
            <person name="Storesund J.E."/>
            <person name="Kallscheuer N."/>
            <person name="Luecker S."/>
            <person name="Lage O.M."/>
            <person name="Pohl T."/>
            <person name="Merkel B.J."/>
            <person name="Hornburger P."/>
            <person name="Mueller R.-W."/>
            <person name="Bruemmer F."/>
            <person name="Labrenz M."/>
            <person name="Spormann A.M."/>
            <person name="Op Den Camp H."/>
            <person name="Overmann J."/>
            <person name="Amann R."/>
            <person name="Jetten M.S.M."/>
            <person name="Mascher T."/>
            <person name="Medema M.H."/>
            <person name="Devos D.P."/>
            <person name="Kaster A.-K."/>
            <person name="Ovreas L."/>
            <person name="Rohde M."/>
            <person name="Galperin M.Y."/>
            <person name="Jogler C."/>
        </authorList>
    </citation>
    <scope>NUCLEOTIDE SEQUENCE [LARGE SCALE GENOMIC DNA]</scope>
    <source>
        <strain evidence="4 5">CA13</strain>
    </source>
</reference>
<dbReference type="RefSeq" id="WP_146400025.1">
    <property type="nucleotide sequence ID" value="NZ_SJPJ01000001.1"/>
</dbReference>
<dbReference type="PANTHER" id="PTHR43546:SF3">
    <property type="entry name" value="UPF0173 METAL-DEPENDENT HYDROLASE MJ1163"/>
    <property type="match status" value="1"/>
</dbReference>
<evidence type="ECO:0000313" key="4">
    <source>
        <dbReference type="EMBL" id="TWT83096.1"/>
    </source>
</evidence>
<dbReference type="Proteomes" id="UP000315010">
    <property type="component" value="Unassembled WGS sequence"/>
</dbReference>
<dbReference type="SMART" id="SM00849">
    <property type="entry name" value="Lactamase_B"/>
    <property type="match status" value="1"/>
</dbReference>
<proteinExistence type="inferred from homology"/>
<organism evidence="4 5">
    <name type="scientific">Novipirellula herctigrandis</name>
    <dbReference type="NCBI Taxonomy" id="2527986"/>
    <lineage>
        <taxon>Bacteria</taxon>
        <taxon>Pseudomonadati</taxon>
        <taxon>Planctomycetota</taxon>
        <taxon>Planctomycetia</taxon>
        <taxon>Pirellulales</taxon>
        <taxon>Pirellulaceae</taxon>
        <taxon>Novipirellula</taxon>
    </lineage>
</organism>
<accession>A0A5C5Z7Q3</accession>
<comment type="similarity">
    <text evidence="2">Belongs to the UPF0173 family.</text>
</comment>
<dbReference type="InterPro" id="IPR036866">
    <property type="entry name" value="RibonucZ/Hydroxyglut_hydro"/>
</dbReference>
<dbReference type="Pfam" id="PF12706">
    <property type="entry name" value="Lactamase_B_2"/>
    <property type="match status" value="1"/>
</dbReference>
<name>A0A5C5Z7Q3_9BACT</name>
<dbReference type="EMBL" id="SJPJ01000001">
    <property type="protein sequence ID" value="TWT83096.1"/>
    <property type="molecule type" value="Genomic_DNA"/>
</dbReference>
<protein>
    <recommendedName>
        <fullName evidence="2">UPF0173 metal-dependent hydrolase CA13_45590</fullName>
    </recommendedName>
</protein>
<comment type="caution">
    <text evidence="4">The sequence shown here is derived from an EMBL/GenBank/DDBJ whole genome shotgun (WGS) entry which is preliminary data.</text>
</comment>
<dbReference type="InterPro" id="IPR001279">
    <property type="entry name" value="Metallo-B-lactamas"/>
</dbReference>
<dbReference type="AlphaFoldDB" id="A0A5C5Z7Q3"/>
<dbReference type="OrthoDB" id="9789133at2"/>
<dbReference type="PANTHER" id="PTHR43546">
    <property type="entry name" value="UPF0173 METAL-DEPENDENT HYDROLASE MJ1163-RELATED"/>
    <property type="match status" value="1"/>
</dbReference>
<sequence length="227" mass="24854">MTKLTWLSHSSWLIETETHKILLDPFFNDNPTATVTSKDFNSVSYILISHGHFDHVADAASVAKHSGATVISSFEIANWFTDTQHVKATYGMNLGGSAEFPFGTVQMIPAHHSSQLPDGSYGGSPAGFLLTIENKRIYFACDTAIFSDMRLYAHKVDVAIVPIGDLFTMGIDDSIRAIKLIEPAAVLPTHYNTWPPIEQDPDDWASRVTGETSATPIVLPVNGSFEI</sequence>
<evidence type="ECO:0000259" key="3">
    <source>
        <dbReference type="SMART" id="SM00849"/>
    </source>
</evidence>
<dbReference type="HAMAP" id="MF_00457">
    <property type="entry name" value="UPF0173"/>
    <property type="match status" value="1"/>
</dbReference>
<dbReference type="Gene3D" id="3.60.15.10">
    <property type="entry name" value="Ribonuclease Z/Hydroxyacylglutathione hydrolase-like"/>
    <property type="match status" value="1"/>
</dbReference>
<dbReference type="InterPro" id="IPR050114">
    <property type="entry name" value="UPF0173_UPF0282_UlaG_hydrolase"/>
</dbReference>
<dbReference type="SUPFAM" id="SSF56281">
    <property type="entry name" value="Metallo-hydrolase/oxidoreductase"/>
    <property type="match status" value="1"/>
</dbReference>
<dbReference type="NCBIfam" id="NF001911">
    <property type="entry name" value="PRK00685.1"/>
    <property type="match status" value="1"/>
</dbReference>
<evidence type="ECO:0000313" key="5">
    <source>
        <dbReference type="Proteomes" id="UP000315010"/>
    </source>
</evidence>
<keyword evidence="5" id="KW-1185">Reference proteome</keyword>
<evidence type="ECO:0000256" key="2">
    <source>
        <dbReference type="HAMAP-Rule" id="MF_00457"/>
    </source>
</evidence>
<dbReference type="InterPro" id="IPR022877">
    <property type="entry name" value="UPF0173"/>
</dbReference>
<feature type="domain" description="Metallo-beta-lactamase" evidence="3">
    <location>
        <begin position="8"/>
        <end position="190"/>
    </location>
</feature>
<dbReference type="GO" id="GO:0016787">
    <property type="term" value="F:hydrolase activity"/>
    <property type="evidence" value="ECO:0007669"/>
    <property type="project" value="UniProtKB-UniRule"/>
</dbReference>